<dbReference type="SMART" id="SM00086">
    <property type="entry name" value="PAC"/>
    <property type="match status" value="2"/>
</dbReference>
<dbReference type="STRING" id="946333.A4W93_22850"/>
<dbReference type="CDD" id="cd00082">
    <property type="entry name" value="HisKA"/>
    <property type="match status" value="1"/>
</dbReference>
<proteinExistence type="predicted"/>
<dbReference type="InterPro" id="IPR035965">
    <property type="entry name" value="PAS-like_dom_sf"/>
</dbReference>
<organism evidence="7 8">
    <name type="scientific">Piscinibacter gummiphilus</name>
    <dbReference type="NCBI Taxonomy" id="946333"/>
    <lineage>
        <taxon>Bacteria</taxon>
        <taxon>Pseudomonadati</taxon>
        <taxon>Pseudomonadota</taxon>
        <taxon>Betaproteobacteria</taxon>
        <taxon>Burkholderiales</taxon>
        <taxon>Sphaerotilaceae</taxon>
        <taxon>Piscinibacter</taxon>
    </lineage>
</organism>
<dbReference type="PRINTS" id="PR00344">
    <property type="entry name" value="BCTRLSENSOR"/>
</dbReference>
<dbReference type="InterPro" id="IPR000700">
    <property type="entry name" value="PAS-assoc_C"/>
</dbReference>
<dbReference type="OrthoDB" id="9768069at2"/>
<evidence type="ECO:0000256" key="3">
    <source>
        <dbReference type="ARBA" id="ARBA00012438"/>
    </source>
</evidence>
<dbReference type="SMART" id="SM00091">
    <property type="entry name" value="PAS"/>
    <property type="match status" value="2"/>
</dbReference>
<dbReference type="PROSITE" id="PS50112">
    <property type="entry name" value="PAS"/>
    <property type="match status" value="2"/>
</dbReference>
<dbReference type="EMBL" id="CP015118">
    <property type="protein sequence ID" value="ARN22519.1"/>
    <property type="molecule type" value="Genomic_DNA"/>
</dbReference>
<dbReference type="CDD" id="cd17580">
    <property type="entry name" value="REC_2_DhkD-like"/>
    <property type="match status" value="1"/>
</dbReference>
<dbReference type="Pfam" id="PF13426">
    <property type="entry name" value="PAS_9"/>
    <property type="match status" value="1"/>
</dbReference>
<protein>
    <recommendedName>
        <fullName evidence="3">histidine kinase</fullName>
        <ecNumber evidence="3">2.7.13.3</ecNumber>
    </recommendedName>
</protein>
<dbReference type="FunFam" id="3.30.565.10:FF:000006">
    <property type="entry name" value="Sensor histidine kinase WalK"/>
    <property type="match status" value="1"/>
</dbReference>
<evidence type="ECO:0000256" key="1">
    <source>
        <dbReference type="ARBA" id="ARBA00000085"/>
    </source>
</evidence>
<sequence length="632" mass="69039">MAIDRPDARDVSLPASGHEEAFRRLVETVRDYAIFMLDPDGYITSWNLGAQRIKGYSAEEAVGRHFSMFYQPEAIARGWPQEELQRARALSRYEDEGWRVCKDGTAIWANVVITAIEDEEGRLLGFSKVTRDLTERRRHEEALREREENLRLLVEGVRDHAMFLLDGDGVVRSWNAGAERVFGWTSDEVLGQEGAVLFTTEDRAAGRPRAELSMALNLGFSQQEVWRQRADGTPFWARVATTVLRDAEGALRGFTLIVHDLSERRRVEVLESEGKRIGEFIAMLSHELRNPLAPIRNAVAVLDRSGGTPVASWAADVIGRQVTHLARLVDDLLDVSRITSGKIRLESAALELNTLVRMAADSQRPVVQSYGHVLELDLPDHPVPLSGDTTRLTQVVVNLLTNAAKYTPRGGRIVVSLESEDGQAVLRVSDNGIGLSPPMLQQVFEPFVQGERTLDRSEGGLGIGLTLVRRIAELHGGAVWAESPGLGHGATFTVTLPLAAWEPVAEPVGPAGEAAAPKSVMVVDDNADASESLAMLLRMSGHEVEVAANGESALALAGTFRPQVVLLDLGLPGMDGFEVARRLRARPELAATRLIAITGYGQARDRQATAAAGFERHLTKPVDVDSLLALLG</sequence>
<dbReference type="Gene3D" id="3.30.450.20">
    <property type="entry name" value="PAS domain"/>
    <property type="match status" value="2"/>
</dbReference>
<reference evidence="7 8" key="1">
    <citation type="submission" date="2016-04" db="EMBL/GenBank/DDBJ databases">
        <title>Complete genome sequence of natural rubber-degrading, novel Gram-negative bacterium, Rhizobacter gummiphilus strain NS21.</title>
        <authorList>
            <person name="Tabata M."/>
            <person name="Kasai D."/>
            <person name="Fukuda M."/>
        </authorList>
    </citation>
    <scope>NUCLEOTIDE SEQUENCE [LARGE SCALE GENOMIC DNA]</scope>
    <source>
        <strain evidence="7 8">NS21</strain>
    </source>
</reference>
<keyword evidence="8" id="KW-1185">Reference proteome</keyword>
<dbReference type="InterPro" id="IPR005467">
    <property type="entry name" value="His_kinase_dom"/>
</dbReference>
<dbReference type="InterPro" id="IPR001789">
    <property type="entry name" value="Sig_transdc_resp-reg_receiver"/>
</dbReference>
<dbReference type="SUPFAM" id="SSF52172">
    <property type="entry name" value="CheY-like"/>
    <property type="match status" value="1"/>
</dbReference>
<dbReference type="PANTHER" id="PTHR43547">
    <property type="entry name" value="TWO-COMPONENT HISTIDINE KINASE"/>
    <property type="match status" value="1"/>
</dbReference>
<accession>A0A1W6LE59</accession>
<dbReference type="SUPFAM" id="SSF47384">
    <property type="entry name" value="Homodimeric domain of signal transducing histidine kinase"/>
    <property type="match status" value="1"/>
</dbReference>
<evidence type="ECO:0000256" key="5">
    <source>
        <dbReference type="ARBA" id="ARBA00022679"/>
    </source>
</evidence>
<evidence type="ECO:0000256" key="2">
    <source>
        <dbReference type="ARBA" id="ARBA00004429"/>
    </source>
</evidence>
<dbReference type="PROSITE" id="PS50110">
    <property type="entry name" value="RESPONSE_REGULATORY"/>
    <property type="match status" value="1"/>
</dbReference>
<dbReference type="Pfam" id="PF02518">
    <property type="entry name" value="HATPase_c"/>
    <property type="match status" value="1"/>
</dbReference>
<gene>
    <name evidence="7" type="ORF">A4W93_22850</name>
</gene>
<dbReference type="SUPFAM" id="SSF55874">
    <property type="entry name" value="ATPase domain of HSP90 chaperone/DNA topoisomerase II/histidine kinase"/>
    <property type="match status" value="1"/>
</dbReference>
<dbReference type="Pfam" id="PF00512">
    <property type="entry name" value="HisKA"/>
    <property type="match status" value="1"/>
</dbReference>
<dbReference type="GO" id="GO:0005886">
    <property type="term" value="C:plasma membrane"/>
    <property type="evidence" value="ECO:0007669"/>
    <property type="project" value="UniProtKB-SubCell"/>
</dbReference>
<dbReference type="EC" id="2.7.13.3" evidence="3"/>
<evidence type="ECO:0000256" key="4">
    <source>
        <dbReference type="ARBA" id="ARBA00022553"/>
    </source>
</evidence>
<dbReference type="InterPro" id="IPR011006">
    <property type="entry name" value="CheY-like_superfamily"/>
</dbReference>
<dbReference type="GO" id="GO:0000155">
    <property type="term" value="F:phosphorelay sensor kinase activity"/>
    <property type="evidence" value="ECO:0007669"/>
    <property type="project" value="InterPro"/>
</dbReference>
<keyword evidence="4" id="KW-0597">Phosphoprotein</keyword>
<dbReference type="InterPro" id="IPR000014">
    <property type="entry name" value="PAS"/>
</dbReference>
<dbReference type="PANTHER" id="PTHR43547:SF2">
    <property type="entry name" value="HYBRID SIGNAL TRANSDUCTION HISTIDINE KINASE C"/>
    <property type="match status" value="1"/>
</dbReference>
<dbReference type="PROSITE" id="PS50109">
    <property type="entry name" value="HIS_KIN"/>
    <property type="match status" value="1"/>
</dbReference>
<dbReference type="SMART" id="SM00448">
    <property type="entry name" value="REC"/>
    <property type="match status" value="1"/>
</dbReference>
<dbReference type="GO" id="GO:0006355">
    <property type="term" value="P:regulation of DNA-templated transcription"/>
    <property type="evidence" value="ECO:0007669"/>
    <property type="project" value="InterPro"/>
</dbReference>
<comment type="subcellular location">
    <subcellularLocation>
        <location evidence="2">Cell inner membrane</location>
        <topology evidence="2">Multi-pass membrane protein</topology>
    </subcellularLocation>
</comment>
<dbReference type="PROSITE" id="PS50113">
    <property type="entry name" value="PAC"/>
    <property type="match status" value="2"/>
</dbReference>
<dbReference type="InterPro" id="IPR004358">
    <property type="entry name" value="Sig_transdc_His_kin-like_C"/>
</dbReference>
<dbReference type="Gene3D" id="3.30.565.10">
    <property type="entry name" value="Histidine kinase-like ATPase, C-terminal domain"/>
    <property type="match status" value="1"/>
</dbReference>
<dbReference type="RefSeq" id="WP_085752821.1">
    <property type="nucleotide sequence ID" value="NZ_BSPR01000020.1"/>
</dbReference>
<dbReference type="InterPro" id="IPR013767">
    <property type="entry name" value="PAS_fold"/>
</dbReference>
<dbReference type="Gene3D" id="3.40.50.2300">
    <property type="match status" value="1"/>
</dbReference>
<dbReference type="InterPro" id="IPR003594">
    <property type="entry name" value="HATPase_dom"/>
</dbReference>
<dbReference type="InterPro" id="IPR003661">
    <property type="entry name" value="HisK_dim/P_dom"/>
</dbReference>
<dbReference type="Pfam" id="PF00072">
    <property type="entry name" value="Response_reg"/>
    <property type="match status" value="1"/>
</dbReference>
<dbReference type="SUPFAM" id="SSF55785">
    <property type="entry name" value="PYP-like sensor domain (PAS domain)"/>
    <property type="match status" value="2"/>
</dbReference>
<evidence type="ECO:0000313" key="7">
    <source>
        <dbReference type="EMBL" id="ARN22519.1"/>
    </source>
</evidence>
<dbReference type="AlphaFoldDB" id="A0A1W6LE59"/>
<name>A0A1W6LE59_9BURK</name>
<evidence type="ECO:0000256" key="6">
    <source>
        <dbReference type="ARBA" id="ARBA00022777"/>
    </source>
</evidence>
<dbReference type="Proteomes" id="UP000193427">
    <property type="component" value="Chromosome"/>
</dbReference>
<dbReference type="NCBIfam" id="TIGR00229">
    <property type="entry name" value="sensory_box"/>
    <property type="match status" value="2"/>
</dbReference>
<comment type="catalytic activity">
    <reaction evidence="1">
        <text>ATP + protein L-histidine = ADP + protein N-phospho-L-histidine.</text>
        <dbReference type="EC" id="2.7.13.3"/>
    </reaction>
</comment>
<dbReference type="Gene3D" id="1.10.287.130">
    <property type="match status" value="1"/>
</dbReference>
<dbReference type="InterPro" id="IPR036890">
    <property type="entry name" value="HATPase_C_sf"/>
</dbReference>
<dbReference type="SMART" id="SM00388">
    <property type="entry name" value="HisKA"/>
    <property type="match status" value="1"/>
</dbReference>
<dbReference type="CDD" id="cd00130">
    <property type="entry name" value="PAS"/>
    <property type="match status" value="2"/>
</dbReference>
<dbReference type="InterPro" id="IPR036097">
    <property type="entry name" value="HisK_dim/P_sf"/>
</dbReference>
<keyword evidence="6" id="KW-0418">Kinase</keyword>
<evidence type="ECO:0000313" key="8">
    <source>
        <dbReference type="Proteomes" id="UP000193427"/>
    </source>
</evidence>
<dbReference type="KEGG" id="rgu:A4W93_22850"/>
<dbReference type="InterPro" id="IPR001610">
    <property type="entry name" value="PAC"/>
</dbReference>
<dbReference type="Pfam" id="PF00989">
    <property type="entry name" value="PAS"/>
    <property type="match status" value="1"/>
</dbReference>
<dbReference type="CDD" id="cd00075">
    <property type="entry name" value="HATPase"/>
    <property type="match status" value="1"/>
</dbReference>
<keyword evidence="5" id="KW-0808">Transferase</keyword>
<dbReference type="SMART" id="SM00387">
    <property type="entry name" value="HATPase_c"/>
    <property type="match status" value="1"/>
</dbReference>